<name>A0AAD9E1N4_9TELE</name>
<dbReference type="Proteomes" id="UP001239994">
    <property type="component" value="Unassembled WGS sequence"/>
</dbReference>
<evidence type="ECO:0000256" key="1">
    <source>
        <dbReference type="SAM" id="SignalP"/>
    </source>
</evidence>
<feature type="chain" id="PRO_5042153472" evidence="1">
    <location>
        <begin position="25"/>
        <end position="259"/>
    </location>
</feature>
<keyword evidence="1" id="KW-0732">Signal</keyword>
<proteinExistence type="predicted"/>
<protein>
    <submittedName>
        <fullName evidence="2">Uncharacterized protein</fullName>
    </submittedName>
</protein>
<feature type="signal peptide" evidence="1">
    <location>
        <begin position="1"/>
        <end position="24"/>
    </location>
</feature>
<evidence type="ECO:0000313" key="2">
    <source>
        <dbReference type="EMBL" id="KAK1800944.1"/>
    </source>
</evidence>
<dbReference type="EMBL" id="JAROKS010000009">
    <property type="protein sequence ID" value="KAK1800944.1"/>
    <property type="molecule type" value="Genomic_DNA"/>
</dbReference>
<accession>A0AAD9E1N4</accession>
<reference evidence="2" key="1">
    <citation type="submission" date="2023-03" db="EMBL/GenBank/DDBJ databases">
        <title>Electrophorus voltai genome.</title>
        <authorList>
            <person name="Bian C."/>
        </authorList>
    </citation>
    <scope>NUCLEOTIDE SEQUENCE</scope>
    <source>
        <strain evidence="2">CB-2022</strain>
        <tissue evidence="2">Muscle</tissue>
    </source>
</reference>
<dbReference type="AlphaFoldDB" id="A0AAD9E1N4"/>
<gene>
    <name evidence="2" type="ORF">P4O66_004701</name>
</gene>
<organism evidence="2 3">
    <name type="scientific">Electrophorus voltai</name>
    <dbReference type="NCBI Taxonomy" id="2609070"/>
    <lineage>
        <taxon>Eukaryota</taxon>
        <taxon>Metazoa</taxon>
        <taxon>Chordata</taxon>
        <taxon>Craniata</taxon>
        <taxon>Vertebrata</taxon>
        <taxon>Euteleostomi</taxon>
        <taxon>Actinopterygii</taxon>
        <taxon>Neopterygii</taxon>
        <taxon>Teleostei</taxon>
        <taxon>Ostariophysi</taxon>
        <taxon>Gymnotiformes</taxon>
        <taxon>Gymnotoidei</taxon>
        <taxon>Gymnotidae</taxon>
        <taxon>Electrophorus</taxon>
    </lineage>
</organism>
<keyword evidence="3" id="KW-1185">Reference proteome</keyword>
<evidence type="ECO:0000313" key="3">
    <source>
        <dbReference type="Proteomes" id="UP001239994"/>
    </source>
</evidence>
<sequence length="259" mass="28147">MQFLMMFCFALVSTAPCAWDGTSSATPYTAFRATPGSKAYAMPSSQDGIAITKPWSLTCAASQPTAGPTPLFQYLAVCKSSTCPVPGRVYELYVSSTWPCVRALRVQYLAVCMSSTCPVPGRVQELYVSSTWPCARALRVQYLAVCKSSTCPVPGRVQELYVSSTWPCARALRVQYLAVYVQMSRHGNLDHCISSLTVMGKRGDDVLNSCSVNRSLAIMYNHCMQLKLLSVSSPINPHLMTGPNQAMTSTSNVTSAFEA</sequence>
<comment type="caution">
    <text evidence="2">The sequence shown here is derived from an EMBL/GenBank/DDBJ whole genome shotgun (WGS) entry which is preliminary data.</text>
</comment>